<name>A0A284RQX6_ARMOS</name>
<dbReference type="Pfam" id="PF05368">
    <property type="entry name" value="NmrA"/>
    <property type="match status" value="1"/>
</dbReference>
<accession>A0A284RQX6</accession>
<dbReference type="SUPFAM" id="SSF51735">
    <property type="entry name" value="NAD(P)-binding Rossmann-fold domains"/>
    <property type="match status" value="1"/>
</dbReference>
<dbReference type="PANTHER" id="PTHR43162:SF1">
    <property type="entry name" value="PRESTALK A DIFFERENTIATION PROTEIN A"/>
    <property type="match status" value="1"/>
</dbReference>
<keyword evidence="4" id="KW-1185">Reference proteome</keyword>
<organism evidence="3 4">
    <name type="scientific">Armillaria ostoyae</name>
    <name type="common">Armillaria root rot fungus</name>
    <dbReference type="NCBI Taxonomy" id="47428"/>
    <lineage>
        <taxon>Eukaryota</taxon>
        <taxon>Fungi</taxon>
        <taxon>Dikarya</taxon>
        <taxon>Basidiomycota</taxon>
        <taxon>Agaricomycotina</taxon>
        <taxon>Agaricomycetes</taxon>
        <taxon>Agaricomycetidae</taxon>
        <taxon>Agaricales</taxon>
        <taxon>Marasmiineae</taxon>
        <taxon>Physalacriaceae</taxon>
        <taxon>Armillaria</taxon>
    </lineage>
</organism>
<evidence type="ECO:0000256" key="1">
    <source>
        <dbReference type="SAM" id="MobiDB-lite"/>
    </source>
</evidence>
<sequence>MTLDDTKWEGSSLPQDTRSALTLRPPACTSPCWPGFYRQPIENDIIDGTDWIDSLWKILHRANLSNSHRTSRCFDSTSRNVSRVTLIHLMIRSRIQTKILYTIYDILECRGYTESICPGLINDILQEIKDKNSVCYRSKSITRSFALRGSLNFLTLHLSNIKEQNTIWSASADGKIGFISADDIADLAVRTLTDEKSHNTDHILTGPELLSYDDVAAIFTDVLGRKITHTRITIEELKKRYLAFGLPEDYAEMLSSLDDLNANGIEEKIFAAEKKVTGKRTLKSFVEANKDSF</sequence>
<dbReference type="Proteomes" id="UP000219338">
    <property type="component" value="Unassembled WGS sequence"/>
</dbReference>
<dbReference type="PANTHER" id="PTHR43162">
    <property type="match status" value="1"/>
</dbReference>
<reference evidence="4" key="1">
    <citation type="journal article" date="2017" name="Nat. Ecol. Evol.">
        <title>Genome expansion and lineage-specific genetic innovations in the forest pathogenic fungi Armillaria.</title>
        <authorList>
            <person name="Sipos G."/>
            <person name="Prasanna A.N."/>
            <person name="Walter M.C."/>
            <person name="O'Connor E."/>
            <person name="Balint B."/>
            <person name="Krizsan K."/>
            <person name="Kiss B."/>
            <person name="Hess J."/>
            <person name="Varga T."/>
            <person name="Slot J."/>
            <person name="Riley R."/>
            <person name="Boka B."/>
            <person name="Rigling D."/>
            <person name="Barry K."/>
            <person name="Lee J."/>
            <person name="Mihaltcheva S."/>
            <person name="LaButti K."/>
            <person name="Lipzen A."/>
            <person name="Waldron R."/>
            <person name="Moloney N.M."/>
            <person name="Sperisen C."/>
            <person name="Kredics L."/>
            <person name="Vagvoelgyi C."/>
            <person name="Patrignani A."/>
            <person name="Fitzpatrick D."/>
            <person name="Nagy I."/>
            <person name="Doyle S."/>
            <person name="Anderson J.B."/>
            <person name="Grigoriev I.V."/>
            <person name="Gueldener U."/>
            <person name="Muensterkoetter M."/>
            <person name="Nagy L.G."/>
        </authorList>
    </citation>
    <scope>NUCLEOTIDE SEQUENCE [LARGE SCALE GENOMIC DNA]</scope>
    <source>
        <strain evidence="4">C18/9</strain>
    </source>
</reference>
<dbReference type="STRING" id="47428.A0A284RQX6"/>
<dbReference type="OrthoDB" id="419598at2759"/>
<feature type="domain" description="NmrA-like" evidence="2">
    <location>
        <begin position="165"/>
        <end position="281"/>
    </location>
</feature>
<dbReference type="AlphaFoldDB" id="A0A284RQX6"/>
<dbReference type="InterPro" id="IPR051604">
    <property type="entry name" value="Ergot_Alk_Oxidoreductase"/>
</dbReference>
<evidence type="ECO:0000313" key="4">
    <source>
        <dbReference type="Proteomes" id="UP000219338"/>
    </source>
</evidence>
<feature type="region of interest" description="Disordered" evidence="1">
    <location>
        <begin position="1"/>
        <end position="22"/>
    </location>
</feature>
<proteinExistence type="predicted"/>
<evidence type="ECO:0000313" key="3">
    <source>
        <dbReference type="EMBL" id="SJL11179.1"/>
    </source>
</evidence>
<protein>
    <recommendedName>
        <fullName evidence="2">NmrA-like domain-containing protein</fullName>
    </recommendedName>
</protein>
<dbReference type="InterPro" id="IPR036291">
    <property type="entry name" value="NAD(P)-bd_dom_sf"/>
</dbReference>
<evidence type="ECO:0000259" key="2">
    <source>
        <dbReference type="Pfam" id="PF05368"/>
    </source>
</evidence>
<gene>
    <name evidence="3" type="ORF">ARMOST_14582</name>
</gene>
<dbReference type="Gene3D" id="3.90.25.10">
    <property type="entry name" value="UDP-galactose 4-epimerase, domain 1"/>
    <property type="match status" value="1"/>
</dbReference>
<dbReference type="InterPro" id="IPR008030">
    <property type="entry name" value="NmrA-like"/>
</dbReference>
<dbReference type="EMBL" id="FUEG01000013">
    <property type="protein sequence ID" value="SJL11179.1"/>
    <property type="molecule type" value="Genomic_DNA"/>
</dbReference>